<dbReference type="AlphaFoldDB" id="A0A7N6BMR6"/>
<evidence type="ECO:0000256" key="5">
    <source>
        <dbReference type="ARBA" id="ARBA00022723"/>
    </source>
</evidence>
<reference evidence="10" key="1">
    <citation type="submission" date="2021-04" db="EMBL/GenBank/DDBJ databases">
        <authorList>
            <consortium name="Wellcome Sanger Institute Data Sharing"/>
        </authorList>
    </citation>
    <scope>NUCLEOTIDE SEQUENCE [LARGE SCALE GENOMIC DNA]</scope>
</reference>
<dbReference type="PROSITE" id="PS51837">
    <property type="entry name" value="LITAF"/>
    <property type="match status" value="1"/>
</dbReference>
<keyword evidence="6" id="KW-0862">Zinc</keyword>
<feature type="domain" description="LITAF" evidence="9">
    <location>
        <begin position="63"/>
        <end position="148"/>
    </location>
</feature>
<evidence type="ECO:0000256" key="6">
    <source>
        <dbReference type="ARBA" id="ARBA00022833"/>
    </source>
</evidence>
<feature type="transmembrane region" description="Helical" evidence="8">
    <location>
        <begin position="103"/>
        <end position="126"/>
    </location>
</feature>
<dbReference type="Proteomes" id="UP000265040">
    <property type="component" value="Chromosome 1"/>
</dbReference>
<keyword evidence="5" id="KW-0479">Metal-binding</keyword>
<reference evidence="10" key="3">
    <citation type="submission" date="2025-09" db="UniProtKB">
        <authorList>
            <consortium name="Ensembl"/>
        </authorList>
    </citation>
    <scope>IDENTIFICATION</scope>
</reference>
<evidence type="ECO:0000256" key="2">
    <source>
        <dbReference type="ARBA" id="ARBA00004414"/>
    </source>
</evidence>
<dbReference type="RefSeq" id="XP_026214905.1">
    <property type="nucleotide sequence ID" value="XM_026359120.1"/>
</dbReference>
<evidence type="ECO:0000259" key="9">
    <source>
        <dbReference type="PROSITE" id="PS51837"/>
    </source>
</evidence>
<evidence type="ECO:0000256" key="7">
    <source>
        <dbReference type="ARBA" id="ARBA00023136"/>
    </source>
</evidence>
<comment type="subcellular location">
    <subcellularLocation>
        <location evidence="1">Endosome membrane</location>
        <topology evidence="1">Peripheral membrane protein</topology>
        <orientation evidence="1">Cytoplasmic side</orientation>
    </subcellularLocation>
    <subcellularLocation>
        <location evidence="2">Late endosome membrane</location>
    </subcellularLocation>
    <subcellularLocation>
        <location evidence="3">Lysosome membrane</location>
        <topology evidence="3">Peripheral membrane protein</topology>
        <orientation evidence="3">Cytoplasmic side</orientation>
    </subcellularLocation>
</comment>
<dbReference type="PANTHER" id="PTHR23292">
    <property type="entry name" value="LIPOPOLYSACCHARIDE-INDUCED TUMOR NECROSIS FACTOR-ALPHA FACTOR"/>
    <property type="match status" value="1"/>
</dbReference>
<dbReference type="InParanoid" id="A0A7N6BMR6"/>
<keyword evidence="8" id="KW-1133">Transmembrane helix</keyword>
<evidence type="ECO:0000313" key="11">
    <source>
        <dbReference type="Proteomes" id="UP000265040"/>
    </source>
</evidence>
<proteinExistence type="inferred from homology"/>
<evidence type="ECO:0000256" key="8">
    <source>
        <dbReference type="SAM" id="Phobius"/>
    </source>
</evidence>
<dbReference type="InterPro" id="IPR006629">
    <property type="entry name" value="LITAF"/>
</dbReference>
<protein>
    <recommendedName>
        <fullName evidence="9">LITAF domain-containing protein</fullName>
    </recommendedName>
</protein>
<dbReference type="GO" id="GO:0008270">
    <property type="term" value="F:zinc ion binding"/>
    <property type="evidence" value="ECO:0007669"/>
    <property type="project" value="TreeGrafter"/>
</dbReference>
<dbReference type="GO" id="GO:0005634">
    <property type="term" value="C:nucleus"/>
    <property type="evidence" value="ECO:0007669"/>
    <property type="project" value="TreeGrafter"/>
</dbReference>
<reference evidence="10" key="2">
    <citation type="submission" date="2025-08" db="UniProtKB">
        <authorList>
            <consortium name="Ensembl"/>
        </authorList>
    </citation>
    <scope>IDENTIFICATION</scope>
</reference>
<dbReference type="GeneTree" id="ENSGT00940000177139"/>
<evidence type="ECO:0000256" key="1">
    <source>
        <dbReference type="ARBA" id="ARBA00004125"/>
    </source>
</evidence>
<dbReference type="GO" id="GO:0098560">
    <property type="term" value="C:cytoplasmic side of late endosome membrane"/>
    <property type="evidence" value="ECO:0007669"/>
    <property type="project" value="TreeGrafter"/>
</dbReference>
<dbReference type="GeneID" id="113161503"/>
<name>A0A7N6BMR6_ANATE</name>
<dbReference type="PANTHER" id="PTHR23292:SF28">
    <property type="entry name" value="LIPOPOLYSACCHARIDE-INDUCED TUMOR NECROSIS FACTOR-ALPHA FACTOR-LIKE"/>
    <property type="match status" value="1"/>
</dbReference>
<keyword evidence="11" id="KW-1185">Reference proteome</keyword>
<evidence type="ECO:0000256" key="3">
    <source>
        <dbReference type="ARBA" id="ARBA00004630"/>
    </source>
</evidence>
<keyword evidence="8" id="KW-0812">Transmembrane</keyword>
<keyword evidence="7 8" id="KW-0472">Membrane</keyword>
<dbReference type="Ensembl" id="ENSATET00000048193.2">
    <property type="protein sequence ID" value="ENSATEP00000065143.1"/>
    <property type="gene ID" value="ENSATEG00000028845.2"/>
</dbReference>
<evidence type="ECO:0000313" key="10">
    <source>
        <dbReference type="Ensembl" id="ENSATEP00000065143.1"/>
    </source>
</evidence>
<organism evidence="10 11">
    <name type="scientific">Anabas testudineus</name>
    <name type="common">Climbing perch</name>
    <name type="synonym">Anthias testudineus</name>
    <dbReference type="NCBI Taxonomy" id="64144"/>
    <lineage>
        <taxon>Eukaryota</taxon>
        <taxon>Metazoa</taxon>
        <taxon>Chordata</taxon>
        <taxon>Craniata</taxon>
        <taxon>Vertebrata</taxon>
        <taxon>Euteleostomi</taxon>
        <taxon>Actinopterygii</taxon>
        <taxon>Neopterygii</taxon>
        <taxon>Teleostei</taxon>
        <taxon>Neoteleostei</taxon>
        <taxon>Acanthomorphata</taxon>
        <taxon>Anabantaria</taxon>
        <taxon>Anabantiformes</taxon>
        <taxon>Anabantoidei</taxon>
        <taxon>Anabantidae</taxon>
        <taxon>Anabas</taxon>
    </lineage>
</organism>
<sequence length="152" mass="17215">MESLFKVDESFPTPPPYFLPEESQTGREVRITPIHSFISPSLPLSCSTQTHSSLPVSDPPPPTPMLKFVSYEAELHHYPAPTTCHSCQTQVITQVTYKVGRHVWIMCLVFVLCGLVLGCCLIPFFLNRFKDAYHTCPRCQLVLYVHRKTCCA</sequence>
<dbReference type="InterPro" id="IPR037519">
    <property type="entry name" value="LITAF_fam"/>
</dbReference>
<dbReference type="Pfam" id="PF10601">
    <property type="entry name" value="zf-LITAF-like"/>
    <property type="match status" value="1"/>
</dbReference>
<dbReference type="OrthoDB" id="4713066at2759"/>
<accession>A0A7N6BMR6</accession>
<evidence type="ECO:0000256" key="4">
    <source>
        <dbReference type="ARBA" id="ARBA00005975"/>
    </source>
</evidence>
<dbReference type="SMART" id="SM00714">
    <property type="entry name" value="LITAF"/>
    <property type="match status" value="1"/>
</dbReference>
<comment type="similarity">
    <text evidence="4">Belongs to the CDIP1/LITAF family.</text>
</comment>
<dbReference type="GO" id="GO:0098574">
    <property type="term" value="C:cytoplasmic side of lysosomal membrane"/>
    <property type="evidence" value="ECO:0007669"/>
    <property type="project" value="TreeGrafter"/>
</dbReference>